<reference evidence="1 2" key="1">
    <citation type="submission" date="2023-04" db="EMBL/GenBank/DDBJ databases">
        <title>Forest soil microbial communities from Buena Vista Peninsula, Colon Province, Panama.</title>
        <authorList>
            <person name="Bouskill N."/>
        </authorList>
    </citation>
    <scope>NUCLEOTIDE SEQUENCE [LARGE SCALE GENOMIC DNA]</scope>
    <source>
        <strain evidence="1 2">GGS1</strain>
    </source>
</reference>
<sequence>MTLELRPHDLAWTDVDPRTHAFDHADAPDIVRALDPASRVPVRPTQKRTSEPVEAAEQYRRLCHWSHNEGWSWADDMTEALVERYGRWSTGWRWAHDEGDLGGGPVGAWCCTLHSITTPEETLERVAAALCEWREWLEYLARWFDRYPLDMLPAPATHHLILQVLDRTGSGDAWYAHCRQVLTWYLTRWDTDPTTARALVEEAIGGRFESWTRPEGKLLDDVSEQLATALGAEEPADPSGTYTYTSARIQSHLDE</sequence>
<evidence type="ECO:0000313" key="2">
    <source>
        <dbReference type="Proteomes" id="UP001160499"/>
    </source>
</evidence>
<gene>
    <name evidence="1" type="ORF">M2283_002640</name>
</gene>
<protein>
    <submittedName>
        <fullName evidence="1">Uncharacterized protein</fullName>
    </submittedName>
</protein>
<proteinExistence type="predicted"/>
<comment type="caution">
    <text evidence="1">The sequence shown here is derived from an EMBL/GenBank/DDBJ whole genome shotgun (WGS) entry which is preliminary data.</text>
</comment>
<dbReference type="RefSeq" id="WP_280876340.1">
    <property type="nucleotide sequence ID" value="NZ_JARXVH010000004.1"/>
</dbReference>
<keyword evidence="2" id="KW-1185">Reference proteome</keyword>
<evidence type="ECO:0000313" key="1">
    <source>
        <dbReference type="EMBL" id="MDH6215336.1"/>
    </source>
</evidence>
<organism evidence="1 2">
    <name type="scientific">Streptomyces pseudovenezuelae</name>
    <dbReference type="NCBI Taxonomy" id="67350"/>
    <lineage>
        <taxon>Bacteria</taxon>
        <taxon>Bacillati</taxon>
        <taxon>Actinomycetota</taxon>
        <taxon>Actinomycetes</taxon>
        <taxon>Kitasatosporales</taxon>
        <taxon>Streptomycetaceae</taxon>
        <taxon>Streptomyces</taxon>
        <taxon>Streptomyces aurantiacus group</taxon>
    </lineage>
</organism>
<dbReference type="EMBL" id="JARXVH010000004">
    <property type="protein sequence ID" value="MDH6215336.1"/>
    <property type="molecule type" value="Genomic_DNA"/>
</dbReference>
<dbReference type="Proteomes" id="UP001160499">
    <property type="component" value="Unassembled WGS sequence"/>
</dbReference>
<name>A0ABT6LI89_9ACTN</name>
<accession>A0ABT6LI89</accession>